<dbReference type="InterPro" id="IPR042099">
    <property type="entry name" value="ANL_N_sf"/>
</dbReference>
<dbReference type="Proteomes" id="UP000445000">
    <property type="component" value="Unassembled WGS sequence"/>
</dbReference>
<evidence type="ECO:0008006" key="5">
    <source>
        <dbReference type="Google" id="ProtNLM"/>
    </source>
</evidence>
<dbReference type="GO" id="GO:0031956">
    <property type="term" value="F:medium-chain fatty acid-CoA ligase activity"/>
    <property type="evidence" value="ECO:0007669"/>
    <property type="project" value="TreeGrafter"/>
</dbReference>
<dbReference type="GO" id="GO:0006631">
    <property type="term" value="P:fatty acid metabolic process"/>
    <property type="evidence" value="ECO:0007669"/>
    <property type="project" value="TreeGrafter"/>
</dbReference>
<dbReference type="SUPFAM" id="SSF56801">
    <property type="entry name" value="Acetyl-CoA synthetase-like"/>
    <property type="match status" value="1"/>
</dbReference>
<dbReference type="AlphaFoldDB" id="A0A829YA07"/>
<evidence type="ECO:0000313" key="3">
    <source>
        <dbReference type="EMBL" id="GFE79875.1"/>
    </source>
</evidence>
<dbReference type="InterPro" id="IPR025110">
    <property type="entry name" value="AMP-bd_C"/>
</dbReference>
<feature type="domain" description="AMP-binding enzyme C-terminal" evidence="2">
    <location>
        <begin position="418"/>
        <end position="493"/>
    </location>
</feature>
<dbReference type="Gene3D" id="3.40.50.12780">
    <property type="entry name" value="N-terminal domain of ligase-like"/>
    <property type="match status" value="1"/>
</dbReference>
<keyword evidence="4" id="KW-1185">Reference proteome</keyword>
<sequence length="506" mass="54295">MPLADSLKRLLEMSELQQLTLQALARESSRQAIEFEQRWITWGELRQVADQLSSLLDASGVDPRAPIAFVPRNRPSAIGALLGLIAKDRSIRMIYAFQSATALARDVERLRPAVIVAAAQDYSAELLAVVRAEGIAAIALSEVNAAAVPGFEKTARRVDAASPISPRIEILTSGTTGPPKQFAISYDLIAKHMVGSSVIPSSPTDDVLKLPPTLFLMPLGNISGVYSTLPALLKGQRAVLMEKFTVAGWHDHAVRHRPQVSGLPPAGVQMVLDANIPREDLSSIRVIGTGAAALDPTAHKAFEERYGIPILLSYGATEFGGPVTAMTADLHATWGKRKFGSVGRALPGVQLRVVDPSSEAVLAAGEEGILEVVSPRIGEEWIRTSDVAVIDADGFLFHRGRADGAIMRGGFKLLPETIERALMLHERISAAAVVGIADRRLGQVPAAAIQLKPGAELPSVADLEAHLRDHILATHIPVEWRFVATLPTTPSLKTDKPAVRRLFEAG</sequence>
<dbReference type="Gene3D" id="3.30.300.30">
    <property type="match status" value="1"/>
</dbReference>
<evidence type="ECO:0000259" key="2">
    <source>
        <dbReference type="Pfam" id="PF13193"/>
    </source>
</evidence>
<organism evidence="3 4">
    <name type="scientific">Steroidobacter agaridevorans</name>
    <dbReference type="NCBI Taxonomy" id="2695856"/>
    <lineage>
        <taxon>Bacteria</taxon>
        <taxon>Pseudomonadati</taxon>
        <taxon>Pseudomonadota</taxon>
        <taxon>Gammaproteobacteria</taxon>
        <taxon>Steroidobacterales</taxon>
        <taxon>Steroidobacteraceae</taxon>
        <taxon>Steroidobacter</taxon>
    </lineage>
</organism>
<dbReference type="Pfam" id="PF00501">
    <property type="entry name" value="AMP-binding"/>
    <property type="match status" value="1"/>
</dbReference>
<dbReference type="Pfam" id="PF13193">
    <property type="entry name" value="AMP-binding_C"/>
    <property type="match status" value="1"/>
</dbReference>
<protein>
    <recommendedName>
        <fullName evidence="5">AMP-dependent synthetase</fullName>
    </recommendedName>
</protein>
<accession>A0A829YA07</accession>
<gene>
    <name evidence="3" type="ORF">GCM10011487_18750</name>
</gene>
<proteinExistence type="predicted"/>
<dbReference type="InterPro" id="IPR000873">
    <property type="entry name" value="AMP-dep_synth/lig_dom"/>
</dbReference>
<dbReference type="PANTHER" id="PTHR43201:SF32">
    <property type="entry name" value="2-SUCCINYLBENZOATE--COA LIGASE, CHLOROPLASTIC_PEROXISOMAL"/>
    <property type="match status" value="1"/>
</dbReference>
<name>A0A829YA07_9GAMM</name>
<comment type="caution">
    <text evidence="3">The sequence shown here is derived from an EMBL/GenBank/DDBJ whole genome shotgun (WGS) entry which is preliminary data.</text>
</comment>
<dbReference type="EMBL" id="BLJN01000002">
    <property type="protein sequence ID" value="GFE79875.1"/>
    <property type="molecule type" value="Genomic_DNA"/>
</dbReference>
<dbReference type="PANTHER" id="PTHR43201">
    <property type="entry name" value="ACYL-COA SYNTHETASE"/>
    <property type="match status" value="1"/>
</dbReference>
<evidence type="ECO:0000259" key="1">
    <source>
        <dbReference type="Pfam" id="PF00501"/>
    </source>
</evidence>
<dbReference type="InterPro" id="IPR045851">
    <property type="entry name" value="AMP-bd_C_sf"/>
</dbReference>
<evidence type="ECO:0000313" key="4">
    <source>
        <dbReference type="Proteomes" id="UP000445000"/>
    </source>
</evidence>
<feature type="domain" description="AMP-dependent synthetase/ligase" evidence="1">
    <location>
        <begin position="24"/>
        <end position="375"/>
    </location>
</feature>
<dbReference type="CDD" id="cd04433">
    <property type="entry name" value="AFD_class_I"/>
    <property type="match status" value="1"/>
</dbReference>
<reference evidence="4" key="1">
    <citation type="submission" date="2020-01" db="EMBL/GenBank/DDBJ databases">
        <title>'Steroidobacter agaridevorans' sp. nov., agar-degrading bacteria isolated from rhizosphere soils.</title>
        <authorList>
            <person name="Ikenaga M."/>
            <person name="Kataoka M."/>
            <person name="Murouchi A."/>
            <person name="Katsuragi S."/>
            <person name="Sakai M."/>
        </authorList>
    </citation>
    <scope>NUCLEOTIDE SEQUENCE [LARGE SCALE GENOMIC DNA]</scope>
    <source>
        <strain evidence="4">YU21-B</strain>
    </source>
</reference>